<keyword evidence="5" id="KW-1185">Reference proteome</keyword>
<dbReference type="GO" id="GO:0003677">
    <property type="term" value="F:DNA binding"/>
    <property type="evidence" value="ECO:0007669"/>
    <property type="project" value="InterPro"/>
</dbReference>
<evidence type="ECO:0000256" key="1">
    <source>
        <dbReference type="ARBA" id="ARBA00022723"/>
    </source>
</evidence>
<dbReference type="InterPro" id="IPR001138">
    <property type="entry name" value="Zn2Cys6_DnaBD"/>
</dbReference>
<dbReference type="PANTHER" id="PTHR46910:SF38">
    <property type="entry name" value="ZN(2)-C6 FUNGAL-TYPE DOMAIN-CONTAINING PROTEIN"/>
    <property type="match status" value="1"/>
</dbReference>
<comment type="caution">
    <text evidence="4">The sequence shown here is derived from an EMBL/GenBank/DDBJ whole genome shotgun (WGS) entry which is preliminary data.</text>
</comment>
<evidence type="ECO:0000313" key="4">
    <source>
        <dbReference type="EMBL" id="KAJ7362579.1"/>
    </source>
</evidence>
<name>A0AAD7F368_9AGAR</name>
<reference evidence="4" key="1">
    <citation type="submission" date="2023-03" db="EMBL/GenBank/DDBJ databases">
        <title>Massive genome expansion in bonnet fungi (Mycena s.s.) driven by repeated elements and novel gene families across ecological guilds.</title>
        <authorList>
            <consortium name="Lawrence Berkeley National Laboratory"/>
            <person name="Harder C.B."/>
            <person name="Miyauchi S."/>
            <person name="Viragh M."/>
            <person name="Kuo A."/>
            <person name="Thoen E."/>
            <person name="Andreopoulos B."/>
            <person name="Lu D."/>
            <person name="Skrede I."/>
            <person name="Drula E."/>
            <person name="Henrissat B."/>
            <person name="Morin E."/>
            <person name="Kohler A."/>
            <person name="Barry K."/>
            <person name="LaButti K."/>
            <person name="Morin E."/>
            <person name="Salamov A."/>
            <person name="Lipzen A."/>
            <person name="Mereny Z."/>
            <person name="Hegedus B."/>
            <person name="Baldrian P."/>
            <person name="Stursova M."/>
            <person name="Weitz H."/>
            <person name="Taylor A."/>
            <person name="Grigoriev I.V."/>
            <person name="Nagy L.G."/>
            <person name="Martin F."/>
            <person name="Kauserud H."/>
        </authorList>
    </citation>
    <scope>NUCLEOTIDE SEQUENCE</scope>
    <source>
        <strain evidence="4">CBHHK002</strain>
    </source>
</reference>
<evidence type="ECO:0000256" key="2">
    <source>
        <dbReference type="ARBA" id="ARBA00023242"/>
    </source>
</evidence>
<dbReference type="InterPro" id="IPR007219">
    <property type="entry name" value="XnlR_reg_dom"/>
</dbReference>
<dbReference type="EMBL" id="JARIHO010000004">
    <property type="protein sequence ID" value="KAJ7362579.1"/>
    <property type="molecule type" value="Genomic_DNA"/>
</dbReference>
<evidence type="ECO:0000313" key="5">
    <source>
        <dbReference type="Proteomes" id="UP001218218"/>
    </source>
</evidence>
<dbReference type="InterPro" id="IPR036864">
    <property type="entry name" value="Zn2-C6_fun-type_DNA-bd_sf"/>
</dbReference>
<dbReference type="Gene3D" id="4.10.240.10">
    <property type="entry name" value="Zn(2)-C6 fungal-type DNA-binding domain"/>
    <property type="match status" value="1"/>
</dbReference>
<protein>
    <submittedName>
        <fullName evidence="4">Fungal-specific transcription factor domain-containing protein</fullName>
    </submittedName>
</protein>
<keyword evidence="2" id="KW-0539">Nucleus</keyword>
<dbReference type="CDD" id="cd12148">
    <property type="entry name" value="fungal_TF_MHR"/>
    <property type="match status" value="1"/>
</dbReference>
<dbReference type="SMART" id="SM00906">
    <property type="entry name" value="Fungal_trans"/>
    <property type="match status" value="1"/>
</dbReference>
<sequence>MSTSTPASLKKDGPVLKRRQRACDVCRKKKRRCDGDTRCDYCVKHKFVCTYVEPATTRSMRPNDPNDLTYSYEPGYIETLKRRLDIAELALQEAELHAPDQTDPFTRGIRALANPFLPPHPDDSAFNDIADSFRALSLNSPGFQGKSSPAMLVTIAVGIKPFQQPAESRVYSQTPPAPKPWTLKSWDKRPRDSPHFTFPADHLMQTLLSLYFSNVNPFVPLLNRSIFEEAVLQGLHFHDLSFGTVLLLVCALGSLYLTLLLKEDRDRIAWKWYNQVELCGHSLGHQPTLYDLQSYCLATQFLSCAGNLRSAWNIVGFGVRLAQDIGAHRKGGSMTTATAELEKRALWILLFFDTQLSGALGRSSSLEPLEIDISLPLEFDDEVESNDNPSTLAFFNCLLNLYRIVNFTLRSLYTLSLDRIQMDPSPDVPSIATKLDWALDQWLASVPGHLRWTPDLPDAPLFCDQSAALYCFYYYTRILIHRPLIPGVLSASALPPSAMLALGICASAARACVAVASTQLDRRPDDPLSLSQTPVFTAAMLLVLNRWSGAGEVGDLQLVRKAIEVLGSQQARWSSSGFLMDILERVICLDESEVSSTAWNDLMCDLDGFVSATIAYPSVDPGISHQFTSGHREPIISHPSQAASPEIALPPAFAGDEEIPARRVRIPRLI</sequence>
<keyword evidence="1" id="KW-0479">Metal-binding</keyword>
<dbReference type="GO" id="GO:0000981">
    <property type="term" value="F:DNA-binding transcription factor activity, RNA polymerase II-specific"/>
    <property type="evidence" value="ECO:0007669"/>
    <property type="project" value="InterPro"/>
</dbReference>
<accession>A0AAD7F368</accession>
<dbReference type="Proteomes" id="UP001218218">
    <property type="component" value="Unassembled WGS sequence"/>
</dbReference>
<dbReference type="GO" id="GO:0006351">
    <property type="term" value="P:DNA-templated transcription"/>
    <property type="evidence" value="ECO:0007669"/>
    <property type="project" value="InterPro"/>
</dbReference>
<feature type="domain" description="Zn(2)-C6 fungal-type" evidence="3">
    <location>
        <begin position="22"/>
        <end position="51"/>
    </location>
</feature>
<dbReference type="InterPro" id="IPR050987">
    <property type="entry name" value="AtrR-like"/>
</dbReference>
<dbReference type="SUPFAM" id="SSF57701">
    <property type="entry name" value="Zn2/Cys6 DNA-binding domain"/>
    <property type="match status" value="1"/>
</dbReference>
<dbReference type="PANTHER" id="PTHR46910">
    <property type="entry name" value="TRANSCRIPTION FACTOR PDR1"/>
    <property type="match status" value="1"/>
</dbReference>
<dbReference type="SMART" id="SM00066">
    <property type="entry name" value="GAL4"/>
    <property type="match status" value="1"/>
</dbReference>
<dbReference type="PROSITE" id="PS50048">
    <property type="entry name" value="ZN2_CY6_FUNGAL_2"/>
    <property type="match status" value="1"/>
</dbReference>
<organism evidence="4 5">
    <name type="scientific">Mycena albidolilacea</name>
    <dbReference type="NCBI Taxonomy" id="1033008"/>
    <lineage>
        <taxon>Eukaryota</taxon>
        <taxon>Fungi</taxon>
        <taxon>Dikarya</taxon>
        <taxon>Basidiomycota</taxon>
        <taxon>Agaricomycotina</taxon>
        <taxon>Agaricomycetes</taxon>
        <taxon>Agaricomycetidae</taxon>
        <taxon>Agaricales</taxon>
        <taxon>Marasmiineae</taxon>
        <taxon>Mycenaceae</taxon>
        <taxon>Mycena</taxon>
    </lineage>
</organism>
<dbReference type="CDD" id="cd00067">
    <property type="entry name" value="GAL4"/>
    <property type="match status" value="1"/>
</dbReference>
<proteinExistence type="predicted"/>
<evidence type="ECO:0000259" key="3">
    <source>
        <dbReference type="PROSITE" id="PS50048"/>
    </source>
</evidence>
<dbReference type="Pfam" id="PF00172">
    <property type="entry name" value="Zn_clus"/>
    <property type="match status" value="1"/>
</dbReference>
<dbReference type="Pfam" id="PF04082">
    <property type="entry name" value="Fungal_trans"/>
    <property type="match status" value="1"/>
</dbReference>
<dbReference type="GO" id="GO:0008270">
    <property type="term" value="F:zinc ion binding"/>
    <property type="evidence" value="ECO:0007669"/>
    <property type="project" value="InterPro"/>
</dbReference>
<dbReference type="AlphaFoldDB" id="A0AAD7F368"/>
<gene>
    <name evidence="4" type="ORF">DFH08DRAFT_324821</name>
</gene>
<dbReference type="PROSITE" id="PS00463">
    <property type="entry name" value="ZN2_CY6_FUNGAL_1"/>
    <property type="match status" value="1"/>
</dbReference>